<feature type="transmembrane region" description="Helical" evidence="6">
    <location>
        <begin position="258"/>
        <end position="277"/>
    </location>
</feature>
<dbReference type="InterPro" id="IPR036259">
    <property type="entry name" value="MFS_trans_sf"/>
</dbReference>
<protein>
    <submittedName>
        <fullName evidence="8">MFS transporter</fullName>
    </submittedName>
</protein>
<feature type="domain" description="Major facilitator superfamily (MFS) profile" evidence="7">
    <location>
        <begin position="42"/>
        <end position="494"/>
    </location>
</feature>
<keyword evidence="9" id="KW-1185">Reference proteome</keyword>
<keyword evidence="3 6" id="KW-1133">Transmembrane helix</keyword>
<feature type="transmembrane region" description="Helical" evidence="6">
    <location>
        <begin position="396"/>
        <end position="419"/>
    </location>
</feature>
<evidence type="ECO:0000256" key="2">
    <source>
        <dbReference type="ARBA" id="ARBA00022692"/>
    </source>
</evidence>
<gene>
    <name evidence="8" type="ORF">Q6348_04525</name>
</gene>
<comment type="caution">
    <text evidence="8">The sequence shown here is derived from an EMBL/GenBank/DDBJ whole genome shotgun (WGS) entry which is preliminary data.</text>
</comment>
<dbReference type="Gene3D" id="1.20.1250.20">
    <property type="entry name" value="MFS general substrate transporter like domains"/>
    <property type="match status" value="1"/>
</dbReference>
<sequence length="498" mass="51288">MTEHRAPGRPDERKGDDPTADPRAGARDPSPEPGQDPRRWKALSVALTAGFMTLLDVSIVNVALPSIRSALDASAAQLQWVVSGYALTFGLVLVASGRLGDARGRRAMFGVGIGVFTVASVVAGLAPAAGWLVAARLVQGVGGGILNPQISGLVQQLFRGAERGRAFGRLGTTIGISTAVGPVLGGVILSVAGTQEGWRWVFLVNLPVGLLTFLLARHFIDPVEEPEPARDLDPVGAVLLGAGVVGLLWPLVSDSWQGVDAVLLTAGVLAIAGFWWWERRMARRGRAPMVRLSLFSQPGYAAGALLGLVYFSGFTGIFFVLTLFFQNGLGYTPLQAGLGLTPFAVGSAATATIGGRLVGRHGRRVVVGGLILVSAGLVLTELAIRARHGTSTGWWLAAPLLLAGLGSGFVISPNVTLTLENVPVGQAGTAGGVLQTGQRLGTAAGIALVGALYFRGLAATGDAALAASHGLRAALASSAVALVIGIVDLARRARRGSV</sequence>
<dbReference type="EMBL" id="JAUQYP010000001">
    <property type="protein sequence ID" value="MDO8106457.1"/>
    <property type="molecule type" value="Genomic_DNA"/>
</dbReference>
<dbReference type="Pfam" id="PF07690">
    <property type="entry name" value="MFS_1"/>
    <property type="match status" value="1"/>
</dbReference>
<feature type="transmembrane region" description="Helical" evidence="6">
    <location>
        <begin position="470"/>
        <end position="490"/>
    </location>
</feature>
<comment type="subcellular location">
    <subcellularLocation>
        <location evidence="1">Cell membrane</location>
        <topology evidence="1">Multi-pass membrane protein</topology>
    </subcellularLocation>
</comment>
<evidence type="ECO:0000256" key="6">
    <source>
        <dbReference type="SAM" id="Phobius"/>
    </source>
</evidence>
<evidence type="ECO:0000256" key="5">
    <source>
        <dbReference type="SAM" id="MobiDB-lite"/>
    </source>
</evidence>
<evidence type="ECO:0000313" key="8">
    <source>
        <dbReference type="EMBL" id="MDO8106457.1"/>
    </source>
</evidence>
<dbReference type="InterPro" id="IPR020846">
    <property type="entry name" value="MFS_dom"/>
</dbReference>
<dbReference type="SUPFAM" id="SSF103473">
    <property type="entry name" value="MFS general substrate transporter"/>
    <property type="match status" value="1"/>
</dbReference>
<evidence type="ECO:0000256" key="3">
    <source>
        <dbReference type="ARBA" id="ARBA00022989"/>
    </source>
</evidence>
<dbReference type="PANTHER" id="PTHR42718:SF39">
    <property type="entry name" value="ACTINORHODIN TRANSPORTER-RELATED"/>
    <property type="match status" value="1"/>
</dbReference>
<evidence type="ECO:0000256" key="1">
    <source>
        <dbReference type="ARBA" id="ARBA00004651"/>
    </source>
</evidence>
<keyword evidence="4 6" id="KW-0472">Membrane</keyword>
<feature type="compositionally biased region" description="Basic and acidic residues" evidence="5">
    <location>
        <begin position="1"/>
        <end position="17"/>
    </location>
</feature>
<dbReference type="InterPro" id="IPR011701">
    <property type="entry name" value="MFS"/>
</dbReference>
<reference evidence="8 9" key="1">
    <citation type="submission" date="2023-07" db="EMBL/GenBank/DDBJ databases">
        <title>Description of novel actinomycetes strains, isolated from tidal flat sediment.</title>
        <authorList>
            <person name="Lu C."/>
        </authorList>
    </citation>
    <scope>NUCLEOTIDE SEQUENCE [LARGE SCALE GENOMIC DNA]</scope>
    <source>
        <strain evidence="8 9">SYSU T00b441</strain>
    </source>
</reference>
<feature type="transmembrane region" description="Helical" evidence="6">
    <location>
        <begin position="198"/>
        <end position="220"/>
    </location>
</feature>
<dbReference type="RefSeq" id="WP_304600115.1">
    <property type="nucleotide sequence ID" value="NZ_JAUQYO010000001.1"/>
</dbReference>
<dbReference type="PANTHER" id="PTHR42718">
    <property type="entry name" value="MAJOR FACILITATOR SUPERFAMILY MULTIDRUG TRANSPORTER MFSC"/>
    <property type="match status" value="1"/>
</dbReference>
<feature type="transmembrane region" description="Helical" evidence="6">
    <location>
        <begin position="170"/>
        <end position="192"/>
    </location>
</feature>
<keyword evidence="2 6" id="KW-0812">Transmembrane</keyword>
<dbReference type="PRINTS" id="PR01036">
    <property type="entry name" value="TCRTETB"/>
</dbReference>
<evidence type="ECO:0000313" key="9">
    <source>
        <dbReference type="Proteomes" id="UP001232536"/>
    </source>
</evidence>
<evidence type="ECO:0000259" key="7">
    <source>
        <dbReference type="PROSITE" id="PS50850"/>
    </source>
</evidence>
<name>A0ABT9D6J5_9CELL</name>
<feature type="transmembrane region" description="Helical" evidence="6">
    <location>
        <begin position="76"/>
        <end position="95"/>
    </location>
</feature>
<dbReference type="CDD" id="cd17321">
    <property type="entry name" value="MFS_MMR_MDR_like"/>
    <property type="match status" value="1"/>
</dbReference>
<feature type="transmembrane region" description="Helical" evidence="6">
    <location>
        <begin position="440"/>
        <end position="458"/>
    </location>
</feature>
<feature type="transmembrane region" description="Helical" evidence="6">
    <location>
        <begin position="42"/>
        <end position="64"/>
    </location>
</feature>
<accession>A0ABT9D6J5</accession>
<evidence type="ECO:0000256" key="4">
    <source>
        <dbReference type="ARBA" id="ARBA00023136"/>
    </source>
</evidence>
<feature type="compositionally biased region" description="Basic and acidic residues" evidence="5">
    <location>
        <begin position="24"/>
        <end position="38"/>
    </location>
</feature>
<organism evidence="8 9">
    <name type="scientific">Actinotalea lenta</name>
    <dbReference type="NCBI Taxonomy" id="3064654"/>
    <lineage>
        <taxon>Bacteria</taxon>
        <taxon>Bacillati</taxon>
        <taxon>Actinomycetota</taxon>
        <taxon>Actinomycetes</taxon>
        <taxon>Micrococcales</taxon>
        <taxon>Cellulomonadaceae</taxon>
        <taxon>Actinotalea</taxon>
    </lineage>
</organism>
<dbReference type="Gene3D" id="1.20.1720.10">
    <property type="entry name" value="Multidrug resistance protein D"/>
    <property type="match status" value="1"/>
</dbReference>
<feature type="transmembrane region" description="Helical" evidence="6">
    <location>
        <begin position="365"/>
        <end position="384"/>
    </location>
</feature>
<dbReference type="PROSITE" id="PS50850">
    <property type="entry name" value="MFS"/>
    <property type="match status" value="1"/>
</dbReference>
<feature type="region of interest" description="Disordered" evidence="5">
    <location>
        <begin position="1"/>
        <end position="38"/>
    </location>
</feature>
<feature type="transmembrane region" description="Helical" evidence="6">
    <location>
        <begin position="337"/>
        <end position="358"/>
    </location>
</feature>
<dbReference type="Proteomes" id="UP001232536">
    <property type="component" value="Unassembled WGS sequence"/>
</dbReference>
<feature type="transmembrane region" description="Helical" evidence="6">
    <location>
        <begin position="298"/>
        <end position="325"/>
    </location>
</feature>
<proteinExistence type="predicted"/>
<feature type="transmembrane region" description="Helical" evidence="6">
    <location>
        <begin position="107"/>
        <end position="131"/>
    </location>
</feature>